<sequence length="92" mass="10118">MQVPAFAWQAVAASQAPDPPRLTGREHPAAESSGKQTENQQNSQAHIARQAPARQLRRPSRSLAQISAARRPTRAHTAPARQYKASRRPADF</sequence>
<comment type="caution">
    <text evidence="2">The sequence shown here is derived from an EMBL/GenBank/DDBJ whole genome shotgun (WGS) entry which is preliminary data.</text>
</comment>
<evidence type="ECO:0000313" key="2">
    <source>
        <dbReference type="EMBL" id="KAK4093419.1"/>
    </source>
</evidence>
<evidence type="ECO:0000313" key="3">
    <source>
        <dbReference type="Proteomes" id="UP001287286"/>
    </source>
</evidence>
<protein>
    <submittedName>
        <fullName evidence="2">Uncharacterized protein</fullName>
    </submittedName>
</protein>
<organism evidence="2 3">
    <name type="scientific">Purpureocillium lilacinum</name>
    <name type="common">Paecilomyces lilacinus</name>
    <dbReference type="NCBI Taxonomy" id="33203"/>
    <lineage>
        <taxon>Eukaryota</taxon>
        <taxon>Fungi</taxon>
        <taxon>Dikarya</taxon>
        <taxon>Ascomycota</taxon>
        <taxon>Pezizomycotina</taxon>
        <taxon>Sordariomycetes</taxon>
        <taxon>Hypocreomycetidae</taxon>
        <taxon>Hypocreales</taxon>
        <taxon>Ophiocordycipitaceae</taxon>
        <taxon>Purpureocillium</taxon>
    </lineage>
</organism>
<keyword evidence="3" id="KW-1185">Reference proteome</keyword>
<feature type="compositionally biased region" description="Polar residues" evidence="1">
    <location>
        <begin position="33"/>
        <end position="45"/>
    </location>
</feature>
<name>A0ABR0CAK3_PURLI</name>
<reference evidence="2 3" key="1">
    <citation type="journal article" date="2024" name="Microbiol. Resour. Announc.">
        <title>Genome annotations for the ascomycete fungi Trichoderma harzianum, Trichoderma aggressivum, and Purpureocillium lilacinum.</title>
        <authorList>
            <person name="Beijen E.P.W."/>
            <person name="Ohm R.A."/>
        </authorList>
    </citation>
    <scope>NUCLEOTIDE SEQUENCE [LARGE SCALE GENOMIC DNA]</scope>
    <source>
        <strain evidence="2 3">CBS 150709</strain>
    </source>
</reference>
<dbReference type="EMBL" id="JAWRVI010000006">
    <property type="protein sequence ID" value="KAK4093419.1"/>
    <property type="molecule type" value="Genomic_DNA"/>
</dbReference>
<evidence type="ECO:0000256" key="1">
    <source>
        <dbReference type="SAM" id="MobiDB-lite"/>
    </source>
</evidence>
<accession>A0ABR0CAK3</accession>
<proteinExistence type="predicted"/>
<feature type="region of interest" description="Disordered" evidence="1">
    <location>
        <begin position="1"/>
        <end position="92"/>
    </location>
</feature>
<feature type="compositionally biased region" description="Low complexity" evidence="1">
    <location>
        <begin position="1"/>
        <end position="16"/>
    </location>
</feature>
<feature type="compositionally biased region" description="Low complexity" evidence="1">
    <location>
        <begin position="61"/>
        <end position="81"/>
    </location>
</feature>
<gene>
    <name evidence="2" type="ORF">Purlil1_2576</name>
</gene>
<dbReference type="Proteomes" id="UP001287286">
    <property type="component" value="Unassembled WGS sequence"/>
</dbReference>